<dbReference type="Proteomes" id="UP000222975">
    <property type="component" value="Segment"/>
</dbReference>
<dbReference type="EMBL" id="KU886223">
    <property type="protein sequence ID" value="ANH51720.1"/>
    <property type="molecule type" value="Genomic_DNA"/>
</dbReference>
<keyword evidence="3" id="KW-1185">Reference proteome</keyword>
<evidence type="ECO:0000256" key="1">
    <source>
        <dbReference type="SAM" id="MobiDB-lite"/>
    </source>
</evidence>
<name>A0A173GDM5_9CAUD</name>
<gene>
    <name evidence="2" type="ORF">SIMMY50_262</name>
</gene>
<feature type="region of interest" description="Disordered" evidence="1">
    <location>
        <begin position="111"/>
        <end position="132"/>
    </location>
</feature>
<evidence type="ECO:0000313" key="3">
    <source>
        <dbReference type="Proteomes" id="UP000222975"/>
    </source>
</evidence>
<reference evidence="3" key="1">
    <citation type="submission" date="2016-03" db="EMBL/GenBank/DDBJ databases">
        <authorList>
            <person name="Sharma R."/>
            <person name="Simister A.R."/>
            <person name="Berg J.A."/>
            <person name="Jensen G.L."/>
            <person name="Keele B.R."/>
            <person name="Ward M.E.H."/>
            <person name="Breakwell D.P."/>
            <person name="Hope S."/>
            <person name="Grose J.H."/>
        </authorList>
    </citation>
    <scope>NUCLEOTIDE SEQUENCE [LARGE SCALE GENOMIC DNA]</scope>
</reference>
<protein>
    <submittedName>
        <fullName evidence="2">Uncharacterized protein</fullName>
    </submittedName>
</protein>
<organism evidence="2 3">
    <name type="scientific">Erwinia phage vB_EamM_Simmy50</name>
    <dbReference type="NCBI Taxonomy" id="1815988"/>
    <lineage>
        <taxon>Viruses</taxon>
        <taxon>Duplodnaviria</taxon>
        <taxon>Heunggongvirae</taxon>
        <taxon>Uroviricota</taxon>
        <taxon>Caudoviricetes</taxon>
        <taxon>Chimalliviridae</taxon>
        <taxon>Agricanvirus</taxon>
        <taxon>Agricanvirus simmy50</taxon>
    </lineage>
</organism>
<accession>A0A173GDM5</accession>
<sequence length="257" mass="28626">MIDRSFEGGWESILQWHGFADRAKQGLSEHFVIVDYGTLAEAAAFEQLTALAEKVKYVSVERVKAVDFTPTLVRTLHEREHGWHYCHVMGRCGYGGHGIMIGANGGWTGAHGGAGDAGPPSTPDDGSILYQTDYSSPGIQGRGFTTLQDMMENASPYDYPREIRIVGDRHDPDIKALTQVVIKLVGRRAIKVVSIPHADMMYRPGPHRTYNLAPEKYRERFDIAYKQALENVNKAATLPYARGPLQSVLATQRKKHF</sequence>
<proteinExistence type="predicted"/>
<evidence type="ECO:0000313" key="2">
    <source>
        <dbReference type="EMBL" id="ANH51720.1"/>
    </source>
</evidence>